<dbReference type="EC" id="2.1.2.8" evidence="5"/>
<dbReference type="Pfam" id="PF00303">
    <property type="entry name" value="Thymidylat_synt"/>
    <property type="match status" value="1"/>
</dbReference>
<accession>A0AA95C859</accession>
<gene>
    <name evidence="5" type="ORF">NPHMPGLK_00095</name>
</gene>
<dbReference type="PIRSF" id="PIRSF036750">
    <property type="entry name" value="dCMP_HMase"/>
    <property type="match status" value="1"/>
</dbReference>
<proteinExistence type="inferred from homology"/>
<evidence type="ECO:0000259" key="4">
    <source>
        <dbReference type="Pfam" id="PF00303"/>
    </source>
</evidence>
<reference evidence="5" key="1">
    <citation type="submission" date="2022-09" db="EMBL/GenBank/DDBJ databases">
        <title>On Diversity and Genetic Richness: Insights on Aeromonad Phage Diversity through Physicochemical and Molecular Analysis.</title>
        <authorList>
            <person name="Papa D.M."/>
            <person name="Rousseau G."/>
            <person name="Tremblay D."/>
            <person name="Labrie S."/>
            <person name="Gutierrez T.A."/>
            <person name="Ramos J.D."/>
            <person name="Moineau S."/>
        </authorList>
    </citation>
    <scope>NUCLEOTIDE SEQUENCE</scope>
</reference>
<feature type="active site" evidence="3">
    <location>
        <position position="146"/>
    </location>
</feature>
<name>A0AA95C859_9CAUD</name>
<dbReference type="InterPro" id="IPR014619">
    <property type="entry name" value="Deoxycytidylate_hydroxyMease"/>
</dbReference>
<comment type="similarity">
    <text evidence="1">Belongs to the thymidylate synthase family.</text>
</comment>
<keyword evidence="2 5" id="KW-0808">Transferase</keyword>
<dbReference type="GO" id="GO:0047153">
    <property type="term" value="F:deoxycytidylate 5-hydroxymethyltransferase activity"/>
    <property type="evidence" value="ECO:0007669"/>
    <property type="project" value="UniProtKB-EC"/>
</dbReference>
<evidence type="ECO:0000256" key="3">
    <source>
        <dbReference type="PIRSR" id="PIRSR036750-1"/>
    </source>
</evidence>
<sequence>MLYMNTQNIRDILARRFNNDEFVTDKTGVKTVEIAPVMFKADEPLIFGKLNNDYIERELAWYLSQSRYVHDIPGKTPAIWEAVADSDGRINSNYGWAILSDENGSQFANVLMHLASDPNTRRANMIYTRPTMHEDYKANGMSDFMCTNNVQYQIRDGKLNAVVHMRSNDAIFGYRNDWAWQDFVLKRLVDKLQSREIMVEKGDIYWVSDSLHIYERHFYLIEEYINGMGNS</sequence>
<dbReference type="Gene3D" id="3.30.572.10">
    <property type="entry name" value="Thymidylate synthase/dCMP hydroxymethylase domain"/>
    <property type="match status" value="1"/>
</dbReference>
<feature type="domain" description="Thymidylate synthase/dCMP hydroxymethylase" evidence="4">
    <location>
        <begin position="15"/>
        <end position="225"/>
    </location>
</feature>
<dbReference type="InterPro" id="IPR023451">
    <property type="entry name" value="Thymidate_synth/dCMP_Mease_dom"/>
</dbReference>
<protein>
    <submittedName>
        <fullName evidence="5">Deoxycytidylate 5-hydroxymethyltransferase</fullName>
        <ecNumber evidence="5">2.1.2.8</ecNumber>
    </submittedName>
</protein>
<dbReference type="SUPFAM" id="SSF55831">
    <property type="entry name" value="Thymidylate synthase/dCMP hydroxymethylase"/>
    <property type="match status" value="1"/>
</dbReference>
<dbReference type="EMBL" id="OP380605">
    <property type="protein sequence ID" value="UYD60430.1"/>
    <property type="molecule type" value="Genomic_DNA"/>
</dbReference>
<evidence type="ECO:0000256" key="1">
    <source>
        <dbReference type="ARBA" id="ARBA00009972"/>
    </source>
</evidence>
<evidence type="ECO:0000256" key="2">
    <source>
        <dbReference type="ARBA" id="ARBA00022679"/>
    </source>
</evidence>
<evidence type="ECO:0000313" key="5">
    <source>
        <dbReference type="EMBL" id="UYD60430.1"/>
    </source>
</evidence>
<dbReference type="InterPro" id="IPR036926">
    <property type="entry name" value="Thymidate_synth/dCMP_Mease_sf"/>
</dbReference>
<organism evidence="5">
    <name type="scientific">Aeromonas phage vB_AehM_DM2</name>
    <dbReference type="NCBI Taxonomy" id="2973716"/>
    <lineage>
        <taxon>Viruses</taxon>
        <taxon>Duplodnaviria</taxon>
        <taxon>Heunggongvirae</taxon>
        <taxon>Uroviricota</taxon>
        <taxon>Caudoviricetes</taxon>
        <taxon>Pantevenvirales</taxon>
        <taxon>Straboviridae</taxon>
        <taxon>Biquartavirus</taxon>
    </lineage>
</organism>